<evidence type="ECO:0008006" key="3">
    <source>
        <dbReference type="Google" id="ProtNLM"/>
    </source>
</evidence>
<proteinExistence type="predicted"/>
<dbReference type="AlphaFoldDB" id="A0A0M2KKZ4"/>
<dbReference type="EMBL" id="JXNU01000003">
    <property type="protein sequence ID" value="KKF37671.1"/>
    <property type="molecule type" value="Genomic_DNA"/>
</dbReference>
<evidence type="ECO:0000313" key="2">
    <source>
        <dbReference type="Proteomes" id="UP000033924"/>
    </source>
</evidence>
<organism evidence="1 2">
    <name type="scientific">Erwinia tracheiphila</name>
    <dbReference type="NCBI Taxonomy" id="65700"/>
    <lineage>
        <taxon>Bacteria</taxon>
        <taxon>Pseudomonadati</taxon>
        <taxon>Pseudomonadota</taxon>
        <taxon>Gammaproteobacteria</taxon>
        <taxon>Enterobacterales</taxon>
        <taxon>Erwiniaceae</taxon>
        <taxon>Erwinia</taxon>
    </lineage>
</organism>
<sequence length="73" mass="8164">MNNRAESAARNNYGLYAVGAGRAERSGEWEKASDLWRKALEYARSSGCRKWAESRMAYCANAVARGWSGRDES</sequence>
<dbReference type="Proteomes" id="UP000033924">
    <property type="component" value="Unassembled WGS sequence"/>
</dbReference>
<evidence type="ECO:0000313" key="1">
    <source>
        <dbReference type="EMBL" id="KKF37671.1"/>
    </source>
</evidence>
<protein>
    <recommendedName>
        <fullName evidence="3">ANR family transcriptional regulator</fullName>
    </recommendedName>
</protein>
<reference evidence="1 2" key="1">
    <citation type="submission" date="2015-01" db="EMBL/GenBank/DDBJ databases">
        <title>Erwinia tracheiphila.</title>
        <authorList>
            <person name="Shapiro L.R."/>
        </authorList>
    </citation>
    <scope>NUCLEOTIDE SEQUENCE [LARGE SCALE GENOMIC DNA]</scope>
    <source>
        <strain evidence="1 2">BuffGH</strain>
    </source>
</reference>
<dbReference type="PATRIC" id="fig|65700.7.peg.5806"/>
<gene>
    <name evidence="1" type="ORF">SY86_23355</name>
</gene>
<dbReference type="NCBIfam" id="NF033650">
    <property type="entry name" value="ANR_neg_reg"/>
    <property type="match status" value="1"/>
</dbReference>
<keyword evidence="2" id="KW-1185">Reference proteome</keyword>
<name>A0A0M2KKZ4_9GAMM</name>
<dbReference type="RefSeq" id="WP_016192736.1">
    <property type="nucleotide sequence ID" value="NZ_CP089932.1"/>
</dbReference>
<accession>A0A0M2KKZ4</accession>
<dbReference type="InterPro" id="IPR047666">
    <property type="entry name" value="ANR_neg_reg"/>
</dbReference>
<dbReference type="STRING" id="65700.SY86_23355"/>
<comment type="caution">
    <text evidence="1">The sequence shown here is derived from an EMBL/GenBank/DDBJ whole genome shotgun (WGS) entry which is preliminary data.</text>
</comment>